<dbReference type="Pfam" id="PF05193">
    <property type="entry name" value="Peptidase_M16_C"/>
    <property type="match status" value="2"/>
</dbReference>
<keyword evidence="2" id="KW-0732">Signal</keyword>
<dbReference type="Proteomes" id="UP000317691">
    <property type="component" value="Unassembled WGS sequence"/>
</dbReference>
<dbReference type="PANTHER" id="PTHR11851:SF49">
    <property type="entry name" value="MITOCHONDRIAL-PROCESSING PEPTIDASE SUBUNIT ALPHA"/>
    <property type="match status" value="1"/>
</dbReference>
<dbReference type="Pfam" id="PF00675">
    <property type="entry name" value="Peptidase_M16"/>
    <property type="match status" value="2"/>
</dbReference>
<comment type="caution">
    <text evidence="5">The sequence shown here is derived from an EMBL/GenBank/DDBJ whole genome shotgun (WGS) entry which is preliminary data.</text>
</comment>
<accession>A0A538TGW1</accession>
<feature type="domain" description="Peptidase M16 N-terminal" evidence="3">
    <location>
        <begin position="65"/>
        <end position="210"/>
    </location>
</feature>
<dbReference type="Gene3D" id="3.30.830.10">
    <property type="entry name" value="Metalloenzyme, LuxS/M16 peptidase-like"/>
    <property type="match status" value="4"/>
</dbReference>
<organism evidence="5 6">
    <name type="scientific">Eiseniibacteriota bacterium</name>
    <dbReference type="NCBI Taxonomy" id="2212470"/>
    <lineage>
        <taxon>Bacteria</taxon>
        <taxon>Candidatus Eiseniibacteriota</taxon>
    </lineage>
</organism>
<dbReference type="InterPro" id="IPR011765">
    <property type="entry name" value="Pept_M16_N"/>
</dbReference>
<dbReference type="InterPro" id="IPR050361">
    <property type="entry name" value="MPP/UQCRC_Complex"/>
</dbReference>
<dbReference type="InterPro" id="IPR007863">
    <property type="entry name" value="Peptidase_M16_C"/>
</dbReference>
<dbReference type="AlphaFoldDB" id="A0A538TGW1"/>
<name>A0A538TGW1_UNCEI</name>
<gene>
    <name evidence="5" type="ORF">E6K79_11440</name>
</gene>
<feature type="signal peptide" evidence="2">
    <location>
        <begin position="1"/>
        <end position="28"/>
    </location>
</feature>
<evidence type="ECO:0000259" key="4">
    <source>
        <dbReference type="Pfam" id="PF05193"/>
    </source>
</evidence>
<protein>
    <submittedName>
        <fullName evidence="5">Insulinase family protein</fullName>
    </submittedName>
</protein>
<dbReference type="SUPFAM" id="SSF63411">
    <property type="entry name" value="LuxS/MPP-like metallohydrolase"/>
    <property type="match status" value="4"/>
</dbReference>
<dbReference type="GO" id="GO:0046872">
    <property type="term" value="F:metal ion binding"/>
    <property type="evidence" value="ECO:0007669"/>
    <property type="project" value="InterPro"/>
</dbReference>
<proteinExistence type="inferred from homology"/>
<dbReference type="InterPro" id="IPR011249">
    <property type="entry name" value="Metalloenz_LuxS/M16"/>
</dbReference>
<evidence type="ECO:0000256" key="2">
    <source>
        <dbReference type="SAM" id="SignalP"/>
    </source>
</evidence>
<evidence type="ECO:0000313" key="5">
    <source>
        <dbReference type="EMBL" id="TMQ62862.1"/>
    </source>
</evidence>
<comment type="similarity">
    <text evidence="1">Belongs to the peptidase M16 family.</text>
</comment>
<feature type="chain" id="PRO_5021890339" evidence="2">
    <location>
        <begin position="29"/>
        <end position="912"/>
    </location>
</feature>
<dbReference type="EMBL" id="VBOZ01000035">
    <property type="protein sequence ID" value="TMQ62862.1"/>
    <property type="molecule type" value="Genomic_DNA"/>
</dbReference>
<sequence>MRSLIRLLTPLALAGAIGALLLASPAVAGPRPLAPSAGPASATAAAISTPAAPVHEEILPNGLQVLLVEDHSKPLVGVCIFVKGGSRTEPPSLSGLSHYYEHLIFRGGSTKQAELEFRREMQRIGEESGGYTTNDYTCYGFTSPIQNLDEALWRSVDAWMGLKLTQPKVAKERQVVMEEYNQGEDRPDYKVYYQIERLMFRDHPYKRDTIGLKEVIEHASLQTFRTFYEERYVPNQMILAAVGDFKTAEMSEKLRRAFAPYKRGQDDFELGLTEGPQREFRMGVESMKTPNTWTHLGFHVPPYSDPDAPALTVLAAVLGQGTSSRLYRALKDKVNLVSSVSADFEVRRDPGMFLVTAEMPPESESRVFGIVRDELHRIATEPVGAAELSRVKSSLLHDYAFDAQTVFDRAERLCLFGVMSDVSLEALWPKLLDSVTAEDLQRVAARYLAADLASYSVVRPEGTTGPKPEEIEAMLPPWRTGWPAVAASQGPSVGPVRREVLSNGLTLILKEDHATPVVAVSTVARGGQWIEPEGLGGVSNMAATLLSRGAGSMSAQDISSRADALGMRLTTSGAADYAVIAWQAPASNFEKAWEIYRDVTIHPTFPASEVVKVREDLTRQVKSLGDRPFELTNLEFAKVLYKHSPYRRLVIGEEASLAKIQTPDLRKAYETMFCGSNMVVAIVGDFDADRALELARGSFSTLRRGAAVSVGDVRDEPAQEKRPSLIDKEQEQVTYNTGWLACSVRDPDYVPLRLATALIGDKVFFKYVYEKGVAYRSWFYMADRMGQSSAQNEMGVTPANFAMASTGVLRDIDETFRAGLPEAELKRSADKLLSRWYLGAQRSDQVAARLCYFESAGLGYQYADRYPDLVRKTTSREVLDVARKYFKPGSWTRVAVGKEPAKAAGSSSAPSR</sequence>
<evidence type="ECO:0000259" key="3">
    <source>
        <dbReference type="Pfam" id="PF00675"/>
    </source>
</evidence>
<reference evidence="5 6" key="1">
    <citation type="journal article" date="2019" name="Nat. Microbiol.">
        <title>Mediterranean grassland soil C-N compound turnover is dependent on rainfall and depth, and is mediated by genomically divergent microorganisms.</title>
        <authorList>
            <person name="Diamond S."/>
            <person name="Andeer P.F."/>
            <person name="Li Z."/>
            <person name="Crits-Christoph A."/>
            <person name="Burstein D."/>
            <person name="Anantharaman K."/>
            <person name="Lane K.R."/>
            <person name="Thomas B.C."/>
            <person name="Pan C."/>
            <person name="Northen T.R."/>
            <person name="Banfield J.F."/>
        </authorList>
    </citation>
    <scope>NUCLEOTIDE SEQUENCE [LARGE SCALE GENOMIC DNA]</scope>
    <source>
        <strain evidence="5">WS_9</strain>
    </source>
</reference>
<feature type="domain" description="Peptidase M16 C-terminal" evidence="4">
    <location>
        <begin position="220"/>
        <end position="395"/>
    </location>
</feature>
<evidence type="ECO:0000313" key="6">
    <source>
        <dbReference type="Proteomes" id="UP000317691"/>
    </source>
</evidence>
<feature type="domain" description="Peptidase M16 N-terminal" evidence="3">
    <location>
        <begin position="508"/>
        <end position="628"/>
    </location>
</feature>
<feature type="domain" description="Peptidase M16 C-terminal" evidence="4">
    <location>
        <begin position="660"/>
        <end position="831"/>
    </location>
</feature>
<dbReference type="PANTHER" id="PTHR11851">
    <property type="entry name" value="METALLOPROTEASE"/>
    <property type="match status" value="1"/>
</dbReference>
<evidence type="ECO:0000256" key="1">
    <source>
        <dbReference type="ARBA" id="ARBA00007261"/>
    </source>
</evidence>